<keyword evidence="1" id="KW-0597">Phosphoprotein</keyword>
<evidence type="ECO:0000313" key="4">
    <source>
        <dbReference type="EMBL" id="EDT12930.1"/>
    </source>
</evidence>
<feature type="domain" description="Response regulatory" evidence="3">
    <location>
        <begin position="79"/>
        <end position="143"/>
    </location>
</feature>
<name>B1FTI4_PARG4</name>
<keyword evidence="5" id="KW-1185">Reference proteome</keyword>
<dbReference type="Proteomes" id="UP000005045">
    <property type="component" value="Unassembled WGS sequence"/>
</dbReference>
<dbReference type="EMBL" id="ABLD01000001">
    <property type="protein sequence ID" value="EDT12930.1"/>
    <property type="molecule type" value="Genomic_DNA"/>
</dbReference>
<dbReference type="GO" id="GO:0000160">
    <property type="term" value="P:phosphorelay signal transduction system"/>
    <property type="evidence" value="ECO:0007669"/>
    <property type="project" value="InterPro"/>
</dbReference>
<dbReference type="Gene3D" id="3.40.50.2300">
    <property type="match status" value="1"/>
</dbReference>
<proteinExistence type="predicted"/>
<feature type="region of interest" description="Disordered" evidence="2">
    <location>
        <begin position="57"/>
        <end position="76"/>
    </location>
</feature>
<protein>
    <submittedName>
        <fullName evidence="4">Response regulator receiver protein</fullName>
    </submittedName>
</protein>
<reference evidence="4 5" key="1">
    <citation type="submission" date="2008-03" db="EMBL/GenBank/DDBJ databases">
        <title>Sequencing of the draft genome and assembly of Burkholderia graminis C4D1M.</title>
        <authorList>
            <consortium name="US DOE Joint Genome Institute (JGI-PGF)"/>
            <person name="Copeland A."/>
            <person name="Lucas S."/>
            <person name="Lapidus A."/>
            <person name="Glavina del Rio T."/>
            <person name="Dalin E."/>
            <person name="Tice H."/>
            <person name="Bruce D."/>
            <person name="Goodwin L."/>
            <person name="Pitluck S."/>
            <person name="Larimer F."/>
            <person name="Land M.L."/>
            <person name="Hauser L."/>
            <person name="Tiedje J."/>
            <person name="Richardson P."/>
        </authorList>
    </citation>
    <scope>NUCLEOTIDE SEQUENCE [LARGE SCALE GENOMIC DNA]</scope>
    <source>
        <strain evidence="5">ATCC 700544 / DSM 17151 / LMG 18924 / NCIMB 13744 / C4D1M</strain>
    </source>
</reference>
<gene>
    <name evidence="4" type="ORF">BgramDRAFT_0310</name>
</gene>
<feature type="modified residue" description="4-aspartylphosphate" evidence="1">
    <location>
        <position position="129"/>
    </location>
</feature>
<evidence type="ECO:0000313" key="5">
    <source>
        <dbReference type="Proteomes" id="UP000005045"/>
    </source>
</evidence>
<dbReference type="InterPro" id="IPR011006">
    <property type="entry name" value="CheY-like_superfamily"/>
</dbReference>
<dbReference type="SUPFAM" id="SSF52172">
    <property type="entry name" value="CheY-like"/>
    <property type="match status" value="1"/>
</dbReference>
<dbReference type="InterPro" id="IPR001789">
    <property type="entry name" value="Sig_transdc_resp-reg_receiver"/>
</dbReference>
<evidence type="ECO:0000256" key="1">
    <source>
        <dbReference type="PROSITE-ProRule" id="PRU00169"/>
    </source>
</evidence>
<sequence>MHPAEPQSSTPPEPARLLWEPLSVLRPLVTRIWRQDALATSLGEDTTVQLFLPRSIGQKLPPQVGSPTEGPSLGTASRRVLPMEHNHGVAAALEAVLESMDPRQRMSQASDDALVVLQSGARYELVLSDVQMPEKTNGIDLTE</sequence>
<accession>B1FTI4</accession>
<comment type="caution">
    <text evidence="4">The sequence shown here is derived from an EMBL/GenBank/DDBJ whole genome shotgun (WGS) entry which is preliminary data.</text>
</comment>
<evidence type="ECO:0000256" key="2">
    <source>
        <dbReference type="SAM" id="MobiDB-lite"/>
    </source>
</evidence>
<dbReference type="PROSITE" id="PS50110">
    <property type="entry name" value="RESPONSE_REGULATORY"/>
    <property type="match status" value="1"/>
</dbReference>
<organism evidence="4 5">
    <name type="scientific">Paraburkholderia graminis (strain ATCC 700544 / DSM 17151 / LMG 18924 / NCIMB 13744 / C4D1M)</name>
    <dbReference type="NCBI Taxonomy" id="396598"/>
    <lineage>
        <taxon>Bacteria</taxon>
        <taxon>Pseudomonadati</taxon>
        <taxon>Pseudomonadota</taxon>
        <taxon>Betaproteobacteria</taxon>
        <taxon>Burkholderiales</taxon>
        <taxon>Burkholderiaceae</taxon>
        <taxon>Paraburkholderia</taxon>
    </lineage>
</organism>
<dbReference type="AlphaFoldDB" id="B1FTI4"/>
<evidence type="ECO:0000259" key="3">
    <source>
        <dbReference type="PROSITE" id="PS50110"/>
    </source>
</evidence>